<dbReference type="Proteomes" id="UP000308838">
    <property type="component" value="Unassembled WGS sequence"/>
</dbReference>
<evidence type="ECO:0000313" key="3">
    <source>
        <dbReference type="Proteomes" id="UP000308838"/>
    </source>
</evidence>
<name>A0A4U7BMT4_9BACT</name>
<keyword evidence="1" id="KW-1133">Transmembrane helix</keyword>
<gene>
    <name evidence="2" type="ORF">CQA69_02595</name>
</gene>
<protein>
    <submittedName>
        <fullName evidence="2">Uncharacterized protein</fullName>
    </submittedName>
</protein>
<comment type="caution">
    <text evidence="2">The sequence shown here is derived from an EMBL/GenBank/DDBJ whole genome shotgun (WGS) entry which is preliminary data.</text>
</comment>
<dbReference type="RefSeq" id="WP_137620264.1">
    <property type="nucleotide sequence ID" value="NZ_NXLZ01000003.1"/>
</dbReference>
<dbReference type="AlphaFoldDB" id="A0A4U7BMT4"/>
<feature type="transmembrane region" description="Helical" evidence="1">
    <location>
        <begin position="122"/>
        <end position="145"/>
    </location>
</feature>
<evidence type="ECO:0000313" key="2">
    <source>
        <dbReference type="EMBL" id="TKX31525.1"/>
    </source>
</evidence>
<keyword evidence="3" id="KW-1185">Reference proteome</keyword>
<dbReference type="EMBL" id="NXLZ01000003">
    <property type="protein sequence ID" value="TKX31525.1"/>
    <property type="molecule type" value="Genomic_DNA"/>
</dbReference>
<accession>A0A4U7BMT4</accession>
<keyword evidence="1" id="KW-0812">Transmembrane</keyword>
<dbReference type="OrthoDB" id="5355608at2"/>
<sequence length="171" mass="20420">MAFTNLNKLFYLKYEVELFKIERQSNIKNIISKDYILKSFKDELNPNGDTFTYQGIKQYTFKENDEILILHLDKKIIFFKNFTQNLDNFNEIQTKQGLLLAFLFLVSIFFISLATIDQFKIIDLIFFIICIILLIVSFINANLLFKHINIFKNFFKEDVKEFLKKRKNAKA</sequence>
<keyword evidence="1" id="KW-0472">Membrane</keyword>
<feature type="transmembrane region" description="Helical" evidence="1">
    <location>
        <begin position="98"/>
        <end position="116"/>
    </location>
</feature>
<evidence type="ECO:0000256" key="1">
    <source>
        <dbReference type="SAM" id="Phobius"/>
    </source>
</evidence>
<organism evidence="2 3">
    <name type="scientific">Campylobacter estrildidarum</name>
    <dbReference type="NCBI Taxonomy" id="2510189"/>
    <lineage>
        <taxon>Bacteria</taxon>
        <taxon>Pseudomonadati</taxon>
        <taxon>Campylobacterota</taxon>
        <taxon>Epsilonproteobacteria</taxon>
        <taxon>Campylobacterales</taxon>
        <taxon>Campylobacteraceae</taxon>
        <taxon>Campylobacter</taxon>
    </lineage>
</organism>
<proteinExistence type="predicted"/>
<reference evidence="2 3" key="1">
    <citation type="submission" date="2018-05" db="EMBL/GenBank/DDBJ databases">
        <title>Novel Campyloabacter and Helicobacter Species and Strains.</title>
        <authorList>
            <person name="Mannion A.J."/>
            <person name="Shen Z."/>
            <person name="Fox J.G."/>
        </authorList>
    </citation>
    <scope>NUCLEOTIDE SEQUENCE [LARGE SCALE GENOMIC DNA]</scope>
    <source>
        <strain evidence="3">MIT17-664</strain>
    </source>
</reference>